<keyword evidence="2 4" id="KW-0472">Membrane</keyword>
<feature type="domain" description="OmpA-like" evidence="6">
    <location>
        <begin position="71"/>
        <end position="188"/>
    </location>
</feature>
<dbReference type="CDD" id="cd07185">
    <property type="entry name" value="OmpA_C-like"/>
    <property type="match status" value="1"/>
</dbReference>
<dbReference type="PRINTS" id="PR01021">
    <property type="entry name" value="OMPADOMAIN"/>
</dbReference>
<evidence type="ECO:0000259" key="6">
    <source>
        <dbReference type="PROSITE" id="PS51123"/>
    </source>
</evidence>
<dbReference type="PATRIC" id="fig|1229493.5.peg.2332"/>
<name>A0A0C1Z7B3_9VIBR</name>
<dbReference type="Proteomes" id="UP000031586">
    <property type="component" value="Unassembled WGS sequence"/>
</dbReference>
<comment type="subcellular location">
    <subcellularLocation>
        <location evidence="1">Cell outer membrane</location>
    </subcellularLocation>
</comment>
<evidence type="ECO:0000313" key="8">
    <source>
        <dbReference type="Proteomes" id="UP000031586"/>
    </source>
</evidence>
<proteinExistence type="predicted"/>
<evidence type="ECO:0000256" key="2">
    <source>
        <dbReference type="ARBA" id="ARBA00023136"/>
    </source>
</evidence>
<dbReference type="EMBL" id="JPRD01000025">
    <property type="protein sequence ID" value="KIF52059.1"/>
    <property type="molecule type" value="Genomic_DNA"/>
</dbReference>
<protein>
    <submittedName>
        <fullName evidence="7">Membrane protein</fullName>
    </submittedName>
</protein>
<dbReference type="PROSITE" id="PS51123">
    <property type="entry name" value="OMPA_2"/>
    <property type="match status" value="1"/>
</dbReference>
<dbReference type="GO" id="GO:0009279">
    <property type="term" value="C:cell outer membrane"/>
    <property type="evidence" value="ECO:0007669"/>
    <property type="project" value="UniProtKB-SubCell"/>
</dbReference>
<dbReference type="Pfam" id="PF00691">
    <property type="entry name" value="OmpA"/>
    <property type="match status" value="1"/>
</dbReference>
<dbReference type="InterPro" id="IPR036737">
    <property type="entry name" value="OmpA-like_sf"/>
</dbReference>
<feature type="signal peptide" evidence="5">
    <location>
        <begin position="1"/>
        <end position="21"/>
    </location>
</feature>
<dbReference type="InterPro" id="IPR050330">
    <property type="entry name" value="Bact_OuterMem_StrucFunc"/>
</dbReference>
<dbReference type="PANTHER" id="PTHR30329:SF21">
    <property type="entry name" value="LIPOPROTEIN YIAD-RELATED"/>
    <property type="match status" value="1"/>
</dbReference>
<dbReference type="AlphaFoldDB" id="A0A0C1Z7B3"/>
<evidence type="ECO:0000256" key="4">
    <source>
        <dbReference type="PROSITE-ProRule" id="PRU00473"/>
    </source>
</evidence>
<organism evidence="7 8">
    <name type="scientific">Vibrio owensii CAIM 1854 = LMG 25443</name>
    <dbReference type="NCBI Taxonomy" id="1229493"/>
    <lineage>
        <taxon>Bacteria</taxon>
        <taxon>Pseudomonadati</taxon>
        <taxon>Pseudomonadota</taxon>
        <taxon>Gammaproteobacteria</taxon>
        <taxon>Vibrionales</taxon>
        <taxon>Vibrionaceae</taxon>
        <taxon>Vibrio</taxon>
    </lineage>
</organism>
<keyword evidence="5" id="KW-0732">Signal</keyword>
<keyword evidence="3" id="KW-0998">Cell outer membrane</keyword>
<evidence type="ECO:0000313" key="7">
    <source>
        <dbReference type="EMBL" id="KIF52059.1"/>
    </source>
</evidence>
<sequence>MQAVKILFSLGLILSVNQAFAEDEYDYMVTPNAQQIADLQDDDDDGVINARDLCPGTPPTSEIDNDGCGEYIKSSEQMQVRVLFANDSDEINPVFHRQIRQLSEFLNEYPSTSIELHGYASKVGGSTHNLDLSKRRANNVRSALLGYGIAANRVRIVGYGDTHLAQQGTDEVSHALNRRVTASVVGYKGEIKKEWTIFTTLPENTI</sequence>
<dbReference type="RefSeq" id="WP_005443610.1">
    <property type="nucleotide sequence ID" value="NZ_BAOH01000128.1"/>
</dbReference>
<feature type="chain" id="PRO_5002156933" evidence="5">
    <location>
        <begin position="22"/>
        <end position="206"/>
    </location>
</feature>
<evidence type="ECO:0000256" key="1">
    <source>
        <dbReference type="ARBA" id="ARBA00004442"/>
    </source>
</evidence>
<dbReference type="InterPro" id="IPR006665">
    <property type="entry name" value="OmpA-like"/>
</dbReference>
<dbReference type="Gene3D" id="3.30.1330.60">
    <property type="entry name" value="OmpA-like domain"/>
    <property type="match status" value="1"/>
</dbReference>
<dbReference type="InterPro" id="IPR006664">
    <property type="entry name" value="OMP_bac"/>
</dbReference>
<gene>
    <name evidence="7" type="ORF">H735_15915</name>
</gene>
<dbReference type="PANTHER" id="PTHR30329">
    <property type="entry name" value="STATOR ELEMENT OF FLAGELLAR MOTOR COMPLEX"/>
    <property type="match status" value="1"/>
</dbReference>
<reference evidence="7 8" key="1">
    <citation type="submission" date="2014-07" db="EMBL/GenBank/DDBJ databases">
        <title>Unique and conserved regions in Vibrio harveyi and related species in comparison with the shrimp pathogen Vibrio harveyi CAIM 1792.</title>
        <authorList>
            <person name="Espinoza-Valles I."/>
            <person name="Vora G."/>
            <person name="Leekitcharoenphon P."/>
            <person name="Ussery D."/>
            <person name="Hoj L."/>
            <person name="Gomez-Gil B."/>
        </authorList>
    </citation>
    <scope>NUCLEOTIDE SEQUENCE [LARGE SCALE GENOMIC DNA]</scope>
    <source>
        <strain evidence="8">CAIM 1854 / LMG 25443</strain>
    </source>
</reference>
<comment type="caution">
    <text evidence="7">The sequence shown here is derived from an EMBL/GenBank/DDBJ whole genome shotgun (WGS) entry which is preliminary data.</text>
</comment>
<accession>A0A0C1Z7B3</accession>
<evidence type="ECO:0000256" key="3">
    <source>
        <dbReference type="ARBA" id="ARBA00023237"/>
    </source>
</evidence>
<evidence type="ECO:0000256" key="5">
    <source>
        <dbReference type="SAM" id="SignalP"/>
    </source>
</evidence>
<dbReference type="SUPFAM" id="SSF103088">
    <property type="entry name" value="OmpA-like"/>
    <property type="match status" value="1"/>
</dbReference>